<keyword evidence="3 6" id="KW-0963">Cytoplasm</keyword>
<protein>
    <recommendedName>
        <fullName evidence="6">Flagellar secretion chaperone FliS</fullName>
    </recommendedName>
</protein>
<evidence type="ECO:0000313" key="7">
    <source>
        <dbReference type="EMBL" id="QHX42656.1"/>
    </source>
</evidence>
<dbReference type="GO" id="GO:0005829">
    <property type="term" value="C:cytosol"/>
    <property type="evidence" value="ECO:0007669"/>
    <property type="project" value="UniProtKB-SubCell"/>
</dbReference>
<accession>A0A6P1XYL7</accession>
<keyword evidence="5" id="KW-0143">Chaperone</keyword>
<dbReference type="CDD" id="cd16098">
    <property type="entry name" value="FliS"/>
    <property type="match status" value="1"/>
</dbReference>
<organism evidence="7 8">
    <name type="scientific">Treponema vincentii</name>
    <dbReference type="NCBI Taxonomy" id="69710"/>
    <lineage>
        <taxon>Bacteria</taxon>
        <taxon>Pseudomonadati</taxon>
        <taxon>Spirochaetota</taxon>
        <taxon>Spirochaetia</taxon>
        <taxon>Spirochaetales</taxon>
        <taxon>Treponemataceae</taxon>
        <taxon>Treponema</taxon>
    </lineage>
</organism>
<evidence type="ECO:0000256" key="5">
    <source>
        <dbReference type="ARBA" id="ARBA00023186"/>
    </source>
</evidence>
<dbReference type="Proteomes" id="UP000464374">
    <property type="component" value="Chromosome"/>
</dbReference>
<reference evidence="7 8" key="1">
    <citation type="submission" date="2020-01" db="EMBL/GenBank/DDBJ databases">
        <title>Complete genome sequence of a human oral phylogroup 1 Treponema sp. strain ATCC 700766, originally isolated from periodontitis dental plaque.</title>
        <authorList>
            <person name="Chan Y."/>
            <person name="Huo Y.-B."/>
            <person name="Yu X.-L."/>
            <person name="Zeng H."/>
            <person name="Leung W.-K."/>
            <person name="Watt R.M."/>
        </authorList>
    </citation>
    <scope>NUCLEOTIDE SEQUENCE [LARGE SCALE GENOMIC DNA]</scope>
    <source>
        <strain evidence="7 8">OMZ 804</strain>
    </source>
</reference>
<dbReference type="NCBIfam" id="TIGR00208">
    <property type="entry name" value="fliS"/>
    <property type="match status" value="1"/>
</dbReference>
<dbReference type="InterPro" id="IPR003713">
    <property type="entry name" value="FliS"/>
</dbReference>
<gene>
    <name evidence="7" type="primary">fliS</name>
    <name evidence="7" type="ORF">GWP43_03420</name>
</gene>
<dbReference type="PANTHER" id="PTHR34773">
    <property type="entry name" value="FLAGELLAR SECRETION CHAPERONE FLIS"/>
    <property type="match status" value="1"/>
</dbReference>
<dbReference type="InterPro" id="IPR036584">
    <property type="entry name" value="FliS_sf"/>
</dbReference>
<keyword evidence="7" id="KW-0969">Cilium</keyword>
<keyword evidence="7" id="KW-0966">Cell projection</keyword>
<keyword evidence="4 6" id="KW-1005">Bacterial flagellum biogenesis</keyword>
<dbReference type="Gene3D" id="1.20.120.340">
    <property type="entry name" value="Flagellar protein FliS"/>
    <property type="match status" value="1"/>
</dbReference>
<comment type="similarity">
    <text evidence="2 6">Belongs to the FliS family.</text>
</comment>
<dbReference type="PANTHER" id="PTHR34773:SF1">
    <property type="entry name" value="FLAGELLAR SECRETION CHAPERONE FLIS"/>
    <property type="match status" value="1"/>
</dbReference>
<evidence type="ECO:0000256" key="1">
    <source>
        <dbReference type="ARBA" id="ARBA00004514"/>
    </source>
</evidence>
<sequence length="148" mass="16308">MSYNSQALTAYKETRVKTASPGSLIIMLYDEGIKNITLAIEGMPGGKIEAENIERIHQYILKAQDIITELMAALNMDEGGEIAENLLSLYSFFNQQLFQANIQKDPQPLITVRGMMEELREAWHHVVNSTAAAATEIKPVVSGVNIAG</sequence>
<dbReference type="GO" id="GO:0071973">
    <property type="term" value="P:bacterial-type flagellum-dependent cell motility"/>
    <property type="evidence" value="ECO:0007669"/>
    <property type="project" value="TreeGrafter"/>
</dbReference>
<dbReference type="Pfam" id="PF02561">
    <property type="entry name" value="FliS"/>
    <property type="match status" value="1"/>
</dbReference>
<evidence type="ECO:0000256" key="2">
    <source>
        <dbReference type="ARBA" id="ARBA00008787"/>
    </source>
</evidence>
<evidence type="ECO:0000313" key="8">
    <source>
        <dbReference type="Proteomes" id="UP000464374"/>
    </source>
</evidence>
<proteinExistence type="inferred from homology"/>
<evidence type="ECO:0000256" key="4">
    <source>
        <dbReference type="ARBA" id="ARBA00022795"/>
    </source>
</evidence>
<dbReference type="KEGG" id="trz:GWP43_03420"/>
<evidence type="ECO:0000256" key="3">
    <source>
        <dbReference type="ARBA" id="ARBA00022490"/>
    </source>
</evidence>
<dbReference type="SUPFAM" id="SSF101116">
    <property type="entry name" value="Flagellar export chaperone FliS"/>
    <property type="match status" value="1"/>
</dbReference>
<keyword evidence="7" id="KW-0282">Flagellum</keyword>
<name>A0A6P1XYL7_9SPIR</name>
<dbReference type="RefSeq" id="WP_162662720.1">
    <property type="nucleotide sequence ID" value="NZ_CP048020.1"/>
</dbReference>
<comment type="subcellular location">
    <subcellularLocation>
        <location evidence="1 6">Cytoplasm</location>
        <location evidence="1 6">Cytosol</location>
    </subcellularLocation>
</comment>
<dbReference type="GO" id="GO:0044780">
    <property type="term" value="P:bacterial-type flagellum assembly"/>
    <property type="evidence" value="ECO:0007669"/>
    <property type="project" value="InterPro"/>
</dbReference>
<dbReference type="EMBL" id="CP048020">
    <property type="protein sequence ID" value="QHX42656.1"/>
    <property type="molecule type" value="Genomic_DNA"/>
</dbReference>
<dbReference type="AlphaFoldDB" id="A0A6P1XYL7"/>
<dbReference type="PIRSF" id="PIRSF039090">
    <property type="entry name" value="Flis"/>
    <property type="match status" value="1"/>
</dbReference>
<evidence type="ECO:0000256" key="6">
    <source>
        <dbReference type="PIRNR" id="PIRNR039090"/>
    </source>
</evidence>